<dbReference type="Gene3D" id="3.40.50.1390">
    <property type="entry name" value="Resolvase, N-terminal catalytic domain"/>
    <property type="match status" value="1"/>
</dbReference>
<sequence length="563" mass="64047">MQRLNLDQEYRAAIYLRLSKDDGDFSVSGQKLESDSISNQRLLIKSFLKKHPEIVSAKEFCDDGYTGTNFYRPDFQQMMSAISSGELNCIVVKDLSRFGREYIEVGKYIEKIFPRLGIRFIAINDAYDNAQPNSAANEIVLPFKNLINDSYCRDISIKVRSNLDAKRRNGEFVGSRVVYGYLRSPNDKNKLIVDEDVAPVVQDIFRWKTEGLSPAQIADRLNSNGVLSPIEYKRSCGSKQRTCFQTKKQAIWSAVAIYRILKNEIYTGTLVQGKTTTPNYKVKKTILKAETEWARTAAAHEAIIAPAQFDLVQKIMLDDTRSPVGSDGVHPFSGKIFCADCESAMVRKVSRCGDHEYAYFVCGNNKQNKGMCSSHSIREEVVSATVLAVIQSQIALALDMDEAMSRVQGLAWENREIEKIDAKISFQEEIIDKTQHLKASLYEDYHNAIVTREEYEAYKKDFDAKISEAGATIMRLRGDRNSVMGGLTQQQGWLSQFRQYENITELNRRVVVSLIDRVYIHEDKGIEVSLMHRDQFDAIAEFLDAQREKESANKVIRLTREVV</sequence>
<evidence type="ECO:0000259" key="2">
    <source>
        <dbReference type="PROSITE" id="PS51737"/>
    </source>
</evidence>
<proteinExistence type="predicted"/>
<gene>
    <name evidence="3" type="ORF">SDC9_42404</name>
</gene>
<organism evidence="3">
    <name type="scientific">bioreactor metagenome</name>
    <dbReference type="NCBI Taxonomy" id="1076179"/>
    <lineage>
        <taxon>unclassified sequences</taxon>
        <taxon>metagenomes</taxon>
        <taxon>ecological metagenomes</taxon>
    </lineage>
</organism>
<name>A0A644VXT9_9ZZZZ</name>
<protein>
    <submittedName>
        <fullName evidence="3">Uncharacterized protein</fullName>
    </submittedName>
</protein>
<dbReference type="Gene3D" id="3.90.1750.20">
    <property type="entry name" value="Putative Large Serine Recombinase, Chain B, Domain 2"/>
    <property type="match status" value="1"/>
</dbReference>
<dbReference type="PANTHER" id="PTHR30461:SF23">
    <property type="entry name" value="DNA RECOMBINASE-RELATED"/>
    <property type="match status" value="1"/>
</dbReference>
<dbReference type="PANTHER" id="PTHR30461">
    <property type="entry name" value="DNA-INVERTASE FROM LAMBDOID PROPHAGE"/>
    <property type="match status" value="1"/>
</dbReference>
<evidence type="ECO:0000259" key="1">
    <source>
        <dbReference type="PROSITE" id="PS51736"/>
    </source>
</evidence>
<dbReference type="PROSITE" id="PS51737">
    <property type="entry name" value="RECOMBINASE_DNA_BIND"/>
    <property type="match status" value="1"/>
</dbReference>
<dbReference type="SMART" id="SM00857">
    <property type="entry name" value="Resolvase"/>
    <property type="match status" value="1"/>
</dbReference>
<dbReference type="AlphaFoldDB" id="A0A644VXT9"/>
<dbReference type="SUPFAM" id="SSF53041">
    <property type="entry name" value="Resolvase-like"/>
    <property type="match status" value="1"/>
</dbReference>
<dbReference type="InterPro" id="IPR011109">
    <property type="entry name" value="DNA_bind_recombinase_dom"/>
</dbReference>
<dbReference type="InterPro" id="IPR025827">
    <property type="entry name" value="Zn_ribbon_recom_dom"/>
</dbReference>
<dbReference type="InterPro" id="IPR038109">
    <property type="entry name" value="DNA_bind_recomb_sf"/>
</dbReference>
<feature type="domain" description="Recombinase" evidence="2">
    <location>
        <begin position="178"/>
        <end position="322"/>
    </location>
</feature>
<dbReference type="PROSITE" id="PS51736">
    <property type="entry name" value="RECOMBINASES_3"/>
    <property type="match status" value="1"/>
</dbReference>
<comment type="caution">
    <text evidence="3">The sequence shown here is derived from an EMBL/GenBank/DDBJ whole genome shotgun (WGS) entry which is preliminary data.</text>
</comment>
<evidence type="ECO:0000313" key="3">
    <source>
        <dbReference type="EMBL" id="MPL96229.1"/>
    </source>
</evidence>
<dbReference type="Pfam" id="PF00239">
    <property type="entry name" value="Resolvase"/>
    <property type="match status" value="1"/>
</dbReference>
<feature type="domain" description="Resolvase/invertase-type recombinase catalytic" evidence="1">
    <location>
        <begin position="11"/>
        <end position="170"/>
    </location>
</feature>
<dbReference type="GO" id="GO:0003677">
    <property type="term" value="F:DNA binding"/>
    <property type="evidence" value="ECO:0007669"/>
    <property type="project" value="InterPro"/>
</dbReference>
<dbReference type="InterPro" id="IPR006119">
    <property type="entry name" value="Resolv_N"/>
</dbReference>
<dbReference type="InterPro" id="IPR036162">
    <property type="entry name" value="Resolvase-like_N_sf"/>
</dbReference>
<dbReference type="InterPro" id="IPR050639">
    <property type="entry name" value="SSR_resolvase"/>
</dbReference>
<accession>A0A644VXT9</accession>
<dbReference type="Pfam" id="PF07508">
    <property type="entry name" value="Recombinase"/>
    <property type="match status" value="1"/>
</dbReference>
<reference evidence="3" key="1">
    <citation type="submission" date="2019-08" db="EMBL/GenBank/DDBJ databases">
        <authorList>
            <person name="Kucharzyk K."/>
            <person name="Murdoch R.W."/>
            <person name="Higgins S."/>
            <person name="Loffler F."/>
        </authorList>
    </citation>
    <scope>NUCLEOTIDE SEQUENCE</scope>
</reference>
<dbReference type="EMBL" id="VSSQ01000501">
    <property type="protein sequence ID" value="MPL96229.1"/>
    <property type="molecule type" value="Genomic_DNA"/>
</dbReference>
<dbReference type="Pfam" id="PF13408">
    <property type="entry name" value="Zn_ribbon_recom"/>
    <property type="match status" value="1"/>
</dbReference>
<dbReference type="GO" id="GO:0000150">
    <property type="term" value="F:DNA strand exchange activity"/>
    <property type="evidence" value="ECO:0007669"/>
    <property type="project" value="InterPro"/>
</dbReference>